<feature type="region of interest" description="Disordered" evidence="1">
    <location>
        <begin position="130"/>
        <end position="151"/>
    </location>
</feature>
<name>A0AAP0NWK6_9MAGN</name>
<feature type="region of interest" description="Disordered" evidence="1">
    <location>
        <begin position="30"/>
        <end position="105"/>
    </location>
</feature>
<evidence type="ECO:0000313" key="3">
    <source>
        <dbReference type="Proteomes" id="UP001420932"/>
    </source>
</evidence>
<comment type="caution">
    <text evidence="2">The sequence shown here is derived from an EMBL/GenBank/DDBJ whole genome shotgun (WGS) entry which is preliminary data.</text>
</comment>
<dbReference type="EMBL" id="JBBNAF010000008">
    <property type="protein sequence ID" value="KAK9121044.1"/>
    <property type="molecule type" value="Genomic_DNA"/>
</dbReference>
<feature type="compositionally biased region" description="Polar residues" evidence="1">
    <location>
        <begin position="33"/>
        <end position="42"/>
    </location>
</feature>
<evidence type="ECO:0000256" key="1">
    <source>
        <dbReference type="SAM" id="MobiDB-lite"/>
    </source>
</evidence>
<dbReference type="AlphaFoldDB" id="A0AAP0NWK6"/>
<proteinExistence type="predicted"/>
<evidence type="ECO:0000313" key="2">
    <source>
        <dbReference type="EMBL" id="KAK9121044.1"/>
    </source>
</evidence>
<gene>
    <name evidence="2" type="ORF">Syun_018661</name>
</gene>
<accession>A0AAP0NWK6</accession>
<feature type="compositionally biased region" description="Basic residues" evidence="1">
    <location>
        <begin position="137"/>
        <end position="147"/>
    </location>
</feature>
<protein>
    <submittedName>
        <fullName evidence="2">Uncharacterized protein</fullName>
    </submittedName>
</protein>
<reference evidence="2 3" key="1">
    <citation type="submission" date="2024-01" db="EMBL/GenBank/DDBJ databases">
        <title>Genome assemblies of Stephania.</title>
        <authorList>
            <person name="Yang L."/>
        </authorList>
    </citation>
    <scope>NUCLEOTIDE SEQUENCE [LARGE SCALE GENOMIC DNA]</scope>
    <source>
        <strain evidence="2">YNDBR</strain>
        <tissue evidence="2">Leaf</tissue>
    </source>
</reference>
<organism evidence="2 3">
    <name type="scientific">Stephania yunnanensis</name>
    <dbReference type="NCBI Taxonomy" id="152371"/>
    <lineage>
        <taxon>Eukaryota</taxon>
        <taxon>Viridiplantae</taxon>
        <taxon>Streptophyta</taxon>
        <taxon>Embryophyta</taxon>
        <taxon>Tracheophyta</taxon>
        <taxon>Spermatophyta</taxon>
        <taxon>Magnoliopsida</taxon>
        <taxon>Ranunculales</taxon>
        <taxon>Menispermaceae</taxon>
        <taxon>Menispermoideae</taxon>
        <taxon>Cissampelideae</taxon>
        <taxon>Stephania</taxon>
    </lineage>
</organism>
<sequence length="187" mass="21412">MAAMPKIVSGGEKVVFVTVYVERQRTAKRRRILSSQDNNHNQPYHPITLTPVDGRQDSGDSSRGYNRRAELLRYSQRLRESAQSSKSTPHYHKQEPSAKAVEVQRKHRKSRVLGFMCNWKVSIPSFPRSFGGLLSQGKKKRNKKNKQKNGTVSETTNLAVIKRSIQAKVQKNWGFISKLMYGAQKQR</sequence>
<dbReference type="Proteomes" id="UP001420932">
    <property type="component" value="Unassembled WGS sequence"/>
</dbReference>
<keyword evidence="3" id="KW-1185">Reference proteome</keyword>